<dbReference type="PANTHER" id="PTHR35006:SF2">
    <property type="entry name" value="GLYOXALASE FAMILY PROTEIN (AFU_ORTHOLOGUE AFUA_5G14830)"/>
    <property type="match status" value="1"/>
</dbReference>
<evidence type="ECO:0000313" key="3">
    <source>
        <dbReference type="Proteomes" id="UP001583172"/>
    </source>
</evidence>
<dbReference type="CDD" id="cd07262">
    <property type="entry name" value="VOC_like"/>
    <property type="match status" value="1"/>
</dbReference>
<protein>
    <recommendedName>
        <fullName evidence="1">VOC domain-containing protein</fullName>
    </recommendedName>
</protein>
<dbReference type="Gene3D" id="3.10.180.10">
    <property type="entry name" value="2,3-Dihydroxybiphenyl 1,2-Dioxygenase, domain 1"/>
    <property type="match status" value="1"/>
</dbReference>
<dbReference type="InterPro" id="IPR029068">
    <property type="entry name" value="Glyas_Bleomycin-R_OHBP_Dase"/>
</dbReference>
<comment type="caution">
    <text evidence="2">The sequence shown here is derived from an EMBL/GenBank/DDBJ whole genome shotgun (WGS) entry which is preliminary data.</text>
</comment>
<dbReference type="PANTHER" id="PTHR35006">
    <property type="entry name" value="GLYOXALASE FAMILY PROTEIN (AFU_ORTHOLOGUE AFUA_5G14830)"/>
    <property type="match status" value="1"/>
</dbReference>
<name>A0ABR3VRE4_HUMIN</name>
<reference evidence="2 3" key="1">
    <citation type="journal article" date="2024" name="Commun. Biol.">
        <title>Comparative genomic analysis of thermophilic fungi reveals convergent evolutionary adaptations and gene losses.</title>
        <authorList>
            <person name="Steindorff A.S."/>
            <person name="Aguilar-Pontes M.V."/>
            <person name="Robinson A.J."/>
            <person name="Andreopoulos B."/>
            <person name="LaButti K."/>
            <person name="Kuo A."/>
            <person name="Mondo S."/>
            <person name="Riley R."/>
            <person name="Otillar R."/>
            <person name="Haridas S."/>
            <person name="Lipzen A."/>
            <person name="Grimwood J."/>
            <person name="Schmutz J."/>
            <person name="Clum A."/>
            <person name="Reid I.D."/>
            <person name="Moisan M.C."/>
            <person name="Butler G."/>
            <person name="Nguyen T.T.M."/>
            <person name="Dewar K."/>
            <person name="Conant G."/>
            <person name="Drula E."/>
            <person name="Henrissat B."/>
            <person name="Hansel C."/>
            <person name="Singer S."/>
            <person name="Hutchinson M.I."/>
            <person name="de Vries R.P."/>
            <person name="Natvig D.O."/>
            <person name="Powell A.J."/>
            <person name="Tsang A."/>
            <person name="Grigoriev I.V."/>
        </authorList>
    </citation>
    <scope>NUCLEOTIDE SEQUENCE [LARGE SCALE GENOMIC DNA]</scope>
    <source>
        <strain evidence="2 3">CBS 620.91</strain>
    </source>
</reference>
<evidence type="ECO:0000259" key="1">
    <source>
        <dbReference type="PROSITE" id="PS51819"/>
    </source>
</evidence>
<dbReference type="InterPro" id="IPR037523">
    <property type="entry name" value="VOC_core"/>
</dbReference>
<dbReference type="SUPFAM" id="SSF54593">
    <property type="entry name" value="Glyoxalase/Bleomycin resistance protein/Dihydroxybiphenyl dioxygenase"/>
    <property type="match status" value="1"/>
</dbReference>
<organism evidence="2 3">
    <name type="scientific">Humicola insolens</name>
    <name type="common">Soft-rot fungus</name>
    <dbReference type="NCBI Taxonomy" id="85995"/>
    <lineage>
        <taxon>Eukaryota</taxon>
        <taxon>Fungi</taxon>
        <taxon>Dikarya</taxon>
        <taxon>Ascomycota</taxon>
        <taxon>Pezizomycotina</taxon>
        <taxon>Sordariomycetes</taxon>
        <taxon>Sordariomycetidae</taxon>
        <taxon>Sordariales</taxon>
        <taxon>Chaetomiaceae</taxon>
        <taxon>Mycothermus</taxon>
    </lineage>
</organism>
<accession>A0ABR3VRE4</accession>
<sequence>MTLNHISLPTTPSSHARMRDFYLASLKPLGYTPFKEQSGVFLGLQRNYQPSFWLHCCCGGQQDDDEQLMDPKLSVEENRKRLKGRKTHVAFEVSSRRLVDEWFKTAVDAGGIPNGEPGERPQYAKGYYAAFVLDPLGNNVEVLCFNPLCMQLLKAVPTVVTVLFGAVAGHYALGYAKAMGWA</sequence>
<proteinExistence type="predicted"/>
<gene>
    <name evidence="2" type="ORF">VTJ49DRAFT_3851</name>
</gene>
<feature type="domain" description="VOC" evidence="1">
    <location>
        <begin position="2"/>
        <end position="145"/>
    </location>
</feature>
<dbReference type="EMBL" id="JAZGSY010000003">
    <property type="protein sequence ID" value="KAL1844195.1"/>
    <property type="molecule type" value="Genomic_DNA"/>
</dbReference>
<evidence type="ECO:0000313" key="2">
    <source>
        <dbReference type="EMBL" id="KAL1844195.1"/>
    </source>
</evidence>
<dbReference type="PROSITE" id="PS51819">
    <property type="entry name" value="VOC"/>
    <property type="match status" value="1"/>
</dbReference>
<keyword evidence="3" id="KW-1185">Reference proteome</keyword>
<dbReference type="Proteomes" id="UP001583172">
    <property type="component" value="Unassembled WGS sequence"/>
</dbReference>